<comment type="caution">
    <text evidence="2">The sequence shown here is derived from an EMBL/GenBank/DDBJ whole genome shotgun (WGS) entry which is preliminary data.</text>
</comment>
<evidence type="ECO:0000313" key="2">
    <source>
        <dbReference type="EMBL" id="OQD74901.1"/>
    </source>
</evidence>
<gene>
    <name evidence="2" type="ORF">PENDEC_c009G06628</name>
</gene>
<evidence type="ECO:0000313" key="3">
    <source>
        <dbReference type="Proteomes" id="UP000191522"/>
    </source>
</evidence>
<evidence type="ECO:0000256" key="1">
    <source>
        <dbReference type="SAM" id="Phobius"/>
    </source>
</evidence>
<dbReference type="AlphaFoldDB" id="A0A1V6PD22"/>
<feature type="transmembrane region" description="Helical" evidence="1">
    <location>
        <begin position="6"/>
        <end position="24"/>
    </location>
</feature>
<dbReference type="Proteomes" id="UP000191522">
    <property type="component" value="Unassembled WGS sequence"/>
</dbReference>
<accession>A0A1V6PD22</accession>
<sequence length="226" mass="25919">MAGFILTATAIITGSSVIYLYMFHQRLSSRIQHKSHCGKLAASPKPGEIESIPETVFTDQYVTLHDWSSKAVPRYLLPSDIPTELLFTKLVRRNMTAFSHFPQALMIRMVCKTAEERQSFKASHISSLDFNPGDLVCGVYRVIARSKNKVEFGMKTKNMEFVNGRLAISFREDDGEVVFSTETVMWRRADETRTMPLEKRVVRWMHKTAAWWLLDSGTKYLMDLEA</sequence>
<keyword evidence="3" id="KW-1185">Reference proteome</keyword>
<keyword evidence="1" id="KW-1133">Transmembrane helix</keyword>
<reference evidence="3" key="1">
    <citation type="journal article" date="2017" name="Nat. Microbiol.">
        <title>Global analysis of biosynthetic gene clusters reveals vast potential of secondary metabolite production in Penicillium species.</title>
        <authorList>
            <person name="Nielsen J.C."/>
            <person name="Grijseels S."/>
            <person name="Prigent S."/>
            <person name="Ji B."/>
            <person name="Dainat J."/>
            <person name="Nielsen K.F."/>
            <person name="Frisvad J.C."/>
            <person name="Workman M."/>
            <person name="Nielsen J."/>
        </authorList>
    </citation>
    <scope>NUCLEOTIDE SEQUENCE [LARGE SCALE GENOMIC DNA]</scope>
    <source>
        <strain evidence="3">IBT 11843</strain>
    </source>
</reference>
<dbReference type="EMBL" id="MDYL01000009">
    <property type="protein sequence ID" value="OQD74901.1"/>
    <property type="molecule type" value="Genomic_DNA"/>
</dbReference>
<name>A0A1V6PD22_PENDC</name>
<dbReference type="OMA" id="AWWLIDS"/>
<keyword evidence="1" id="KW-0812">Transmembrane</keyword>
<organism evidence="2 3">
    <name type="scientific">Penicillium decumbens</name>
    <dbReference type="NCBI Taxonomy" id="69771"/>
    <lineage>
        <taxon>Eukaryota</taxon>
        <taxon>Fungi</taxon>
        <taxon>Dikarya</taxon>
        <taxon>Ascomycota</taxon>
        <taxon>Pezizomycotina</taxon>
        <taxon>Eurotiomycetes</taxon>
        <taxon>Eurotiomycetidae</taxon>
        <taxon>Eurotiales</taxon>
        <taxon>Aspergillaceae</taxon>
        <taxon>Penicillium</taxon>
    </lineage>
</organism>
<proteinExistence type="predicted"/>
<dbReference type="OrthoDB" id="5599753at2759"/>
<keyword evidence="1" id="KW-0472">Membrane</keyword>
<protein>
    <submittedName>
        <fullName evidence="2">Uncharacterized protein</fullName>
    </submittedName>
</protein>